<dbReference type="GO" id="GO:0015031">
    <property type="term" value="P:protein transport"/>
    <property type="evidence" value="ECO:0007669"/>
    <property type="project" value="UniProtKB-KW"/>
</dbReference>
<gene>
    <name evidence="4" type="ORF">C7B46_08715</name>
</gene>
<evidence type="ECO:0000256" key="1">
    <source>
        <dbReference type="ARBA" id="ARBA00022448"/>
    </source>
</evidence>
<proteinExistence type="predicted"/>
<protein>
    <recommendedName>
        <fullName evidence="6">Flagellar assembly protein FliH/Type III secretion system HrpE domain-containing protein</fullName>
    </recommendedName>
</protein>
<evidence type="ECO:0000313" key="5">
    <source>
        <dbReference type="Proteomes" id="UP000242972"/>
    </source>
</evidence>
<keyword evidence="1" id="KW-0813">Transport</keyword>
<comment type="caution">
    <text evidence="4">The sequence shown here is derived from an EMBL/GenBank/DDBJ whole genome shotgun (WGS) entry which is preliminary data.</text>
</comment>
<dbReference type="Proteomes" id="UP000242972">
    <property type="component" value="Unassembled WGS sequence"/>
</dbReference>
<evidence type="ECO:0000256" key="2">
    <source>
        <dbReference type="ARBA" id="ARBA00022927"/>
    </source>
</evidence>
<keyword evidence="2" id="KW-0653">Protein transport</keyword>
<evidence type="ECO:0000313" key="4">
    <source>
        <dbReference type="EMBL" id="PSR33679.1"/>
    </source>
</evidence>
<organism evidence="4 5">
    <name type="scientific">Sulfobacillus benefaciens</name>
    <dbReference type="NCBI Taxonomy" id="453960"/>
    <lineage>
        <taxon>Bacteria</taxon>
        <taxon>Bacillati</taxon>
        <taxon>Bacillota</taxon>
        <taxon>Clostridia</taxon>
        <taxon>Eubacteriales</taxon>
        <taxon>Clostridiales Family XVII. Incertae Sedis</taxon>
        <taxon>Sulfobacillus</taxon>
    </lineage>
</organism>
<evidence type="ECO:0000256" key="3">
    <source>
        <dbReference type="SAM" id="Coils"/>
    </source>
</evidence>
<name>A0A2T2XGQ8_9FIRM</name>
<sequence length="232" mass="25498">MILSSRVVKANRLAMGQNPLKIVAKANQDSAWDVEVATKVNQMVARAQREAEAIIEEAQEQAKLILESTRARGYQEGMEKGLAQSRGQWQTMVAPIQALLEKMGMLGRLADTLHQEETLSVAGAIAVRLFPLLADRDPGVVTGYIRDAINVLDENSVRIFVSKKWEGYVTKLVDHLQTEFSAVTIAVDHMLEADEWRIEGDRGGVLAGPVSSVDAIISEVMHGLGEHPFANR</sequence>
<dbReference type="EMBL" id="PXYW01000017">
    <property type="protein sequence ID" value="PSR33679.1"/>
    <property type="molecule type" value="Genomic_DNA"/>
</dbReference>
<dbReference type="PANTHER" id="PTHR34982:SF1">
    <property type="entry name" value="FLAGELLAR ASSEMBLY PROTEIN FLIH"/>
    <property type="match status" value="1"/>
</dbReference>
<dbReference type="PANTHER" id="PTHR34982">
    <property type="entry name" value="YOP PROTEINS TRANSLOCATION PROTEIN L"/>
    <property type="match status" value="1"/>
</dbReference>
<dbReference type="InterPro" id="IPR051472">
    <property type="entry name" value="T3SS_Stator/FliH"/>
</dbReference>
<accession>A0A2T2XGQ8</accession>
<feature type="coiled-coil region" evidence="3">
    <location>
        <begin position="37"/>
        <end position="68"/>
    </location>
</feature>
<dbReference type="AlphaFoldDB" id="A0A2T2XGQ8"/>
<evidence type="ECO:0008006" key="6">
    <source>
        <dbReference type="Google" id="ProtNLM"/>
    </source>
</evidence>
<dbReference type="GO" id="GO:0005829">
    <property type="term" value="C:cytosol"/>
    <property type="evidence" value="ECO:0007669"/>
    <property type="project" value="TreeGrafter"/>
</dbReference>
<keyword evidence="3" id="KW-0175">Coiled coil</keyword>
<reference evidence="4 5" key="1">
    <citation type="journal article" date="2014" name="BMC Genomics">
        <title>Comparison of environmental and isolate Sulfobacillus genomes reveals diverse carbon, sulfur, nitrogen, and hydrogen metabolisms.</title>
        <authorList>
            <person name="Justice N.B."/>
            <person name="Norman A."/>
            <person name="Brown C.T."/>
            <person name="Singh A."/>
            <person name="Thomas B.C."/>
            <person name="Banfield J.F."/>
        </authorList>
    </citation>
    <scope>NUCLEOTIDE SEQUENCE [LARGE SCALE GENOMIC DNA]</scope>
    <source>
        <strain evidence="4">AMDSBA4</strain>
    </source>
</reference>